<dbReference type="InterPro" id="IPR027417">
    <property type="entry name" value="P-loop_NTPase"/>
</dbReference>
<evidence type="ECO:0000256" key="4">
    <source>
        <dbReference type="ARBA" id="ARBA00022741"/>
    </source>
</evidence>
<dbReference type="SUPFAM" id="SSF90123">
    <property type="entry name" value="ABC transporter transmembrane region"/>
    <property type="match status" value="1"/>
</dbReference>
<evidence type="ECO:0000256" key="1">
    <source>
        <dbReference type="ARBA" id="ARBA00004651"/>
    </source>
</evidence>
<dbReference type="SUPFAM" id="SSF52540">
    <property type="entry name" value="P-loop containing nucleoside triphosphate hydrolases"/>
    <property type="match status" value="1"/>
</dbReference>
<dbReference type="EMBL" id="JBHLVZ010000055">
    <property type="protein sequence ID" value="MFC0387223.1"/>
    <property type="molecule type" value="Genomic_DNA"/>
</dbReference>
<evidence type="ECO:0000256" key="7">
    <source>
        <dbReference type="ARBA" id="ARBA00023136"/>
    </source>
</evidence>
<dbReference type="InterPro" id="IPR036640">
    <property type="entry name" value="ABC1_TM_sf"/>
</dbReference>
<evidence type="ECO:0000256" key="8">
    <source>
        <dbReference type="SAM" id="MobiDB-lite"/>
    </source>
</evidence>
<organism evidence="12 13">
    <name type="scientific">Muricoccus vinaceus</name>
    <dbReference type="NCBI Taxonomy" id="424704"/>
    <lineage>
        <taxon>Bacteria</taxon>
        <taxon>Pseudomonadati</taxon>
        <taxon>Pseudomonadota</taxon>
        <taxon>Alphaproteobacteria</taxon>
        <taxon>Acetobacterales</taxon>
        <taxon>Roseomonadaceae</taxon>
        <taxon>Muricoccus</taxon>
    </lineage>
</organism>
<feature type="domain" description="ABC transmembrane type-1" evidence="11">
    <location>
        <begin position="48"/>
        <end position="347"/>
    </location>
</feature>
<dbReference type="Pfam" id="PF00005">
    <property type="entry name" value="ABC_tran"/>
    <property type="match status" value="1"/>
</dbReference>
<evidence type="ECO:0000256" key="9">
    <source>
        <dbReference type="SAM" id="Phobius"/>
    </source>
</evidence>
<sequence>MSERRRGPGSPVEGEEGYGQEGFILRFWRLARGYYTGDERRSAWLLTAGVIGLTLVQIGIQVRFNLWNRDFFNALEARDRAAFFGQMGTFLLLTAGSMAVAVFQLYVRQMLQLRWREWLVFRLQARWLAGSRHYQMNFLPGSADNPDQRISENTRWATAMAVDMAVGLFQSAVMLVSFVGILWTLSGPLLVAFGSNEFEIPGYMVFAALIYAVIGSTLTYFMGRPMVDINIRRNEAESDHRFALIRIRENSEGVALIRGEADEDRGLRRSFSHVVLVMKDLMRSERRLMWLTSAYGMVAGVFPILVASPRYFAGAITLGVLMQIGSAFAEVTRALNWFVDNFPRIADWRSHLERVVALEDSLDAADILDAGEVRISVTEGPLPDGREVLAFRDLQIAQADGNILVGEANAEIQAGEKVLIVGESGTGKSTLFRAISGVWPWGSGEIRVPPRDHMMFMPQRPYLPLGTLRGAIAYPAAPKKFPDAAVTAALERCGLAHLMGRLDEDERWDRMLSLGEQQRLAFARLLLHRPRWVFMDEATAALDEANQDAMMGLFREQLSDSALVSIGHRPGLDLFHDRTLTLMRSPDGAKLMAPRRQRTVSTRRRRSGAGGPVNVAGRGVARILRGRPKRT</sequence>
<keyword evidence="7 9" id="KW-0472">Membrane</keyword>
<reference evidence="12 13" key="1">
    <citation type="submission" date="2024-09" db="EMBL/GenBank/DDBJ databases">
        <authorList>
            <person name="Sun Q."/>
            <person name="Mori K."/>
        </authorList>
    </citation>
    <scope>NUCLEOTIDE SEQUENCE [LARGE SCALE GENOMIC DNA]</scope>
    <source>
        <strain evidence="12 13">CCM 7468</strain>
    </source>
</reference>
<dbReference type="Proteomes" id="UP001589789">
    <property type="component" value="Unassembled WGS sequence"/>
</dbReference>
<dbReference type="PROSITE" id="PS50893">
    <property type="entry name" value="ABC_TRANSPORTER_2"/>
    <property type="match status" value="1"/>
</dbReference>
<dbReference type="InterPro" id="IPR050835">
    <property type="entry name" value="ABC_transporter_sub-D"/>
</dbReference>
<evidence type="ECO:0000256" key="5">
    <source>
        <dbReference type="ARBA" id="ARBA00022840"/>
    </source>
</evidence>
<comment type="subcellular location">
    <subcellularLocation>
        <location evidence="1">Cell membrane</location>
        <topology evidence="1">Multi-pass membrane protein</topology>
    </subcellularLocation>
</comment>
<dbReference type="PANTHER" id="PTHR11384:SF59">
    <property type="entry name" value="LYSOSOMAL COBALAMIN TRANSPORTER ABCD4"/>
    <property type="match status" value="1"/>
</dbReference>
<dbReference type="CDD" id="cd03223">
    <property type="entry name" value="ABCD_peroxisomal_ALDP"/>
    <property type="match status" value="1"/>
</dbReference>
<gene>
    <name evidence="12" type="ORF">ACFFIC_16965</name>
</gene>
<dbReference type="PROSITE" id="PS00675">
    <property type="entry name" value="SIGMA54_INTERACT_1"/>
    <property type="match status" value="1"/>
</dbReference>
<dbReference type="Gene3D" id="3.40.50.300">
    <property type="entry name" value="P-loop containing nucleotide triphosphate hydrolases"/>
    <property type="match status" value="1"/>
</dbReference>
<name>A0ABV6IX87_9PROT</name>
<keyword evidence="4" id="KW-0547">Nucleotide-binding</keyword>
<dbReference type="InterPro" id="IPR003593">
    <property type="entry name" value="AAA+_ATPase"/>
</dbReference>
<feature type="transmembrane region" description="Helical" evidence="9">
    <location>
        <begin position="42"/>
        <end position="62"/>
    </location>
</feature>
<dbReference type="InterPro" id="IPR017871">
    <property type="entry name" value="ABC_transporter-like_CS"/>
</dbReference>
<evidence type="ECO:0000313" key="13">
    <source>
        <dbReference type="Proteomes" id="UP001589789"/>
    </source>
</evidence>
<dbReference type="GO" id="GO:0005524">
    <property type="term" value="F:ATP binding"/>
    <property type="evidence" value="ECO:0007669"/>
    <property type="project" value="UniProtKB-KW"/>
</dbReference>
<dbReference type="InterPro" id="IPR011527">
    <property type="entry name" value="ABC1_TM_dom"/>
</dbReference>
<evidence type="ECO:0000256" key="6">
    <source>
        <dbReference type="ARBA" id="ARBA00022989"/>
    </source>
</evidence>
<dbReference type="Pfam" id="PF06472">
    <property type="entry name" value="ABC_membrane_2"/>
    <property type="match status" value="1"/>
</dbReference>
<feature type="transmembrane region" description="Helical" evidence="9">
    <location>
        <begin position="203"/>
        <end position="223"/>
    </location>
</feature>
<feature type="domain" description="ABC transporter" evidence="10">
    <location>
        <begin position="389"/>
        <end position="609"/>
    </location>
</feature>
<dbReference type="PROSITE" id="PS00211">
    <property type="entry name" value="ABC_TRANSPORTER_1"/>
    <property type="match status" value="1"/>
</dbReference>
<evidence type="ECO:0000259" key="10">
    <source>
        <dbReference type="PROSITE" id="PS50893"/>
    </source>
</evidence>
<keyword evidence="3 9" id="KW-0812">Transmembrane</keyword>
<dbReference type="Gene3D" id="1.20.1560.10">
    <property type="entry name" value="ABC transporter type 1, transmembrane domain"/>
    <property type="match status" value="1"/>
</dbReference>
<protein>
    <submittedName>
        <fullName evidence="12">ABC transporter ATP-binding protein/permease</fullName>
    </submittedName>
</protein>
<feature type="region of interest" description="Disordered" evidence="8">
    <location>
        <begin position="591"/>
        <end position="612"/>
    </location>
</feature>
<evidence type="ECO:0000259" key="11">
    <source>
        <dbReference type="PROSITE" id="PS50929"/>
    </source>
</evidence>
<dbReference type="InterPro" id="IPR025662">
    <property type="entry name" value="Sigma_54_int_dom_ATP-bd_1"/>
</dbReference>
<evidence type="ECO:0000256" key="3">
    <source>
        <dbReference type="ARBA" id="ARBA00022692"/>
    </source>
</evidence>
<dbReference type="RefSeq" id="WP_377052459.1">
    <property type="nucleotide sequence ID" value="NZ_JBHLVZ010000055.1"/>
</dbReference>
<feature type="compositionally biased region" description="Basic residues" evidence="8">
    <location>
        <begin position="593"/>
        <end position="607"/>
    </location>
</feature>
<dbReference type="SMART" id="SM00382">
    <property type="entry name" value="AAA"/>
    <property type="match status" value="1"/>
</dbReference>
<dbReference type="InterPro" id="IPR003439">
    <property type="entry name" value="ABC_transporter-like_ATP-bd"/>
</dbReference>
<dbReference type="PANTHER" id="PTHR11384">
    <property type="entry name" value="ATP-BINDING CASSETTE, SUB-FAMILY D MEMBER"/>
    <property type="match status" value="1"/>
</dbReference>
<feature type="transmembrane region" description="Helical" evidence="9">
    <location>
        <begin position="288"/>
        <end position="305"/>
    </location>
</feature>
<comment type="caution">
    <text evidence="12">The sequence shown here is derived from an EMBL/GenBank/DDBJ whole genome shotgun (WGS) entry which is preliminary data.</text>
</comment>
<evidence type="ECO:0000256" key="2">
    <source>
        <dbReference type="ARBA" id="ARBA00022448"/>
    </source>
</evidence>
<keyword evidence="5 12" id="KW-0067">ATP-binding</keyword>
<feature type="transmembrane region" description="Helical" evidence="9">
    <location>
        <begin position="82"/>
        <end position="107"/>
    </location>
</feature>
<evidence type="ECO:0000313" key="12">
    <source>
        <dbReference type="EMBL" id="MFC0387223.1"/>
    </source>
</evidence>
<feature type="transmembrane region" description="Helical" evidence="9">
    <location>
        <begin position="159"/>
        <end position="183"/>
    </location>
</feature>
<keyword evidence="6 9" id="KW-1133">Transmembrane helix</keyword>
<proteinExistence type="predicted"/>
<dbReference type="PROSITE" id="PS50929">
    <property type="entry name" value="ABC_TM1F"/>
    <property type="match status" value="1"/>
</dbReference>
<keyword evidence="13" id="KW-1185">Reference proteome</keyword>
<accession>A0ABV6IX87</accession>
<keyword evidence="2" id="KW-0813">Transport</keyword>